<reference evidence="4 5" key="1">
    <citation type="submission" date="2022-12" db="EMBL/GenBank/DDBJ databases">
        <authorList>
            <person name="Ruckert C."/>
            <person name="Busche T."/>
            <person name="Kalinowski J."/>
            <person name="Wittmann C."/>
        </authorList>
    </citation>
    <scope>NUCLEOTIDE SEQUENCE [LARGE SCALE GENOMIC DNA]</scope>
    <source>
        <strain evidence="4 5">DSM 40555</strain>
    </source>
</reference>
<evidence type="ECO:0000313" key="5">
    <source>
        <dbReference type="Proteomes" id="UP001210609"/>
    </source>
</evidence>
<dbReference type="SUPFAM" id="SSF46894">
    <property type="entry name" value="C-terminal effector domain of the bipartite response regulators"/>
    <property type="match status" value="1"/>
</dbReference>
<dbReference type="Proteomes" id="UP001210609">
    <property type="component" value="Chromosome"/>
</dbReference>
<dbReference type="Gene3D" id="1.10.10.10">
    <property type="entry name" value="Winged helix-like DNA-binding domain superfamily/Winged helix DNA-binding domain"/>
    <property type="match status" value="1"/>
</dbReference>
<keyword evidence="2" id="KW-0067">ATP-binding</keyword>
<dbReference type="EMBL" id="CP114202">
    <property type="protein sequence ID" value="WAT95315.1"/>
    <property type="molecule type" value="Genomic_DNA"/>
</dbReference>
<dbReference type="InterPro" id="IPR036388">
    <property type="entry name" value="WH-like_DNA-bd_sf"/>
</dbReference>
<dbReference type="RefSeq" id="WP_159484624.1">
    <property type="nucleotide sequence ID" value="NZ_BLIP01000001.1"/>
</dbReference>
<keyword evidence="1" id="KW-0547">Nucleotide-binding</keyword>
<gene>
    <name evidence="4" type="ORF">STRLI_001014</name>
</gene>
<proteinExistence type="predicted"/>
<dbReference type="PRINTS" id="PR00038">
    <property type="entry name" value="HTHLUXR"/>
</dbReference>
<evidence type="ECO:0000259" key="3">
    <source>
        <dbReference type="PROSITE" id="PS50043"/>
    </source>
</evidence>
<dbReference type="InterPro" id="IPR041664">
    <property type="entry name" value="AAA_16"/>
</dbReference>
<feature type="domain" description="HTH luxR-type" evidence="3">
    <location>
        <begin position="897"/>
        <end position="962"/>
    </location>
</feature>
<dbReference type="Pfam" id="PF13191">
    <property type="entry name" value="AAA_16"/>
    <property type="match status" value="1"/>
</dbReference>
<dbReference type="PROSITE" id="PS50043">
    <property type="entry name" value="HTH_LUXR_2"/>
    <property type="match status" value="1"/>
</dbReference>
<protein>
    <submittedName>
        <fullName evidence="4">AAA family ATPase</fullName>
    </submittedName>
</protein>
<dbReference type="SUPFAM" id="SSF52540">
    <property type="entry name" value="P-loop containing nucleoside triphosphate hydrolases"/>
    <property type="match status" value="1"/>
</dbReference>
<keyword evidence="5" id="KW-1185">Reference proteome</keyword>
<sequence>MTFAHSRDACGDDWPLVGRERELAAMDAVAADVLSGGPRVVQLEGSAGIGKSALLSTWWDRNAQFRVLRARCHPLEREFAFGAVRQLFKPLLAAVSDTDRARLLEGSAAATLRALDDAAVPDPPPEAANVTAATLRELDALVSRLSRRQPLLLAVDALQWIDQPSLRWLVHFVGRADSDSLPVLIAVTTRSAEGRRLDPLCAELVRPANCHTLVVEPLDVDGVGQLVRTLWGAEEPDEAFCAACHAATGGHPLFVRALLHQAQRSGVKPTTEFRDRIPTVTLSTLGGEISHRLCQASDEVVALARALAFLGDRKPPELLAAYCGTGRAVVQSAAGELRSLGLLRADGNPRFTHPVVRDTVLATLSPEELGVGHARAAQVSCLSGRPDEEVAAHLLAAGPVHGSWVLPALRRAATEALRRGAPETAVTYLRSALHQPLDESERARVLLELGTAASHYDAALAISCVTGALEGLTDEAARSDALGVLAYSLLLSRGSRTDLSSVDRKIAALSERPTPGTGAADRELALRMSALRSWMEFERPSVTGPAPAPSPGADDDLADRTAGERQLLAIRAFHALRAALPAPYVAALIERASVNLPAFSHDLFPLHYFVAQTLLYLDELDTADRLNRHLTREISGRGMELLVSSLTVYRAVLALRRGNIAEALGAAQDAADHASPTGRLPYALTVDTIRIDALLAQGRVEAAERIAATHAVAGQTEVAWERPRFLMSLAALRIAQGELRTGLSLLRESGHHCEALGTVSPAMSPWRSRAVAVHLALGDPGAARALAEQELDLARRCRIPRALGVALRAAGTVTDGLRGLDMLAEAVTVLRTTPARLELARACHDFGLALLRRDDKRGARGALRDGLDLAVGCGATALAARLEERLHLAGGRVARSGSQGIRGLTAGEERVCTLAAQGYSNKQIAELLVVSLRTVETHLTGAYRKLGITGRPQLAAAMATTDRCRGGSDPADS</sequence>
<dbReference type="PANTHER" id="PTHR16305:SF35">
    <property type="entry name" value="TRANSCRIPTIONAL ACTIVATOR DOMAIN"/>
    <property type="match status" value="1"/>
</dbReference>
<accession>A0ABY7IBY1</accession>
<dbReference type="InterPro" id="IPR027417">
    <property type="entry name" value="P-loop_NTPase"/>
</dbReference>
<dbReference type="CDD" id="cd06170">
    <property type="entry name" value="LuxR_C_like"/>
    <property type="match status" value="1"/>
</dbReference>
<dbReference type="InterPro" id="IPR011990">
    <property type="entry name" value="TPR-like_helical_dom_sf"/>
</dbReference>
<dbReference type="InterPro" id="IPR000792">
    <property type="entry name" value="Tscrpt_reg_LuxR_C"/>
</dbReference>
<dbReference type="SMART" id="SM00421">
    <property type="entry name" value="HTH_LUXR"/>
    <property type="match status" value="1"/>
</dbReference>
<dbReference type="Pfam" id="PF00196">
    <property type="entry name" value="GerE"/>
    <property type="match status" value="1"/>
</dbReference>
<organism evidence="4 5">
    <name type="scientific">Streptomyces nigrescens</name>
    <dbReference type="NCBI Taxonomy" id="1920"/>
    <lineage>
        <taxon>Bacteria</taxon>
        <taxon>Bacillati</taxon>
        <taxon>Actinomycetota</taxon>
        <taxon>Actinomycetes</taxon>
        <taxon>Kitasatosporales</taxon>
        <taxon>Streptomycetaceae</taxon>
        <taxon>Streptomyces</taxon>
    </lineage>
</organism>
<evidence type="ECO:0000256" key="1">
    <source>
        <dbReference type="ARBA" id="ARBA00022741"/>
    </source>
</evidence>
<name>A0ABY7IBY1_STRNI</name>
<dbReference type="InterPro" id="IPR016032">
    <property type="entry name" value="Sig_transdc_resp-reg_C-effctor"/>
</dbReference>
<dbReference type="PANTHER" id="PTHR16305">
    <property type="entry name" value="TESTICULAR SOLUBLE ADENYLYL CYCLASE"/>
    <property type="match status" value="1"/>
</dbReference>
<dbReference type="Gene3D" id="1.25.40.10">
    <property type="entry name" value="Tetratricopeptide repeat domain"/>
    <property type="match status" value="1"/>
</dbReference>
<evidence type="ECO:0000313" key="4">
    <source>
        <dbReference type="EMBL" id="WAT95315.1"/>
    </source>
</evidence>
<evidence type="ECO:0000256" key="2">
    <source>
        <dbReference type="ARBA" id="ARBA00022840"/>
    </source>
</evidence>